<keyword evidence="1" id="KW-0472">Membrane</keyword>
<evidence type="ECO:0000313" key="2">
    <source>
        <dbReference type="EMBL" id="MDQ0318744.1"/>
    </source>
</evidence>
<keyword evidence="3" id="KW-1185">Reference proteome</keyword>
<feature type="transmembrane region" description="Helical" evidence="1">
    <location>
        <begin position="167"/>
        <end position="186"/>
    </location>
</feature>
<comment type="caution">
    <text evidence="2">The sequence shown here is derived from an EMBL/GenBank/DDBJ whole genome shotgun (WGS) entry which is preliminary data.</text>
</comment>
<gene>
    <name evidence="2" type="ORF">QO002_000882</name>
</gene>
<name>A0ABU0BLW4_9HYPH</name>
<evidence type="ECO:0008006" key="4">
    <source>
        <dbReference type="Google" id="ProtNLM"/>
    </source>
</evidence>
<keyword evidence="1" id="KW-0812">Transmembrane</keyword>
<protein>
    <recommendedName>
        <fullName evidence="4">Yip1 domain-containing protein</fullName>
    </recommendedName>
</protein>
<organism evidence="2 3">
    <name type="scientific">Pararhizobium capsulatum DSM 1112</name>
    <dbReference type="NCBI Taxonomy" id="1121113"/>
    <lineage>
        <taxon>Bacteria</taxon>
        <taxon>Pseudomonadati</taxon>
        <taxon>Pseudomonadota</taxon>
        <taxon>Alphaproteobacteria</taxon>
        <taxon>Hyphomicrobiales</taxon>
        <taxon>Rhizobiaceae</taxon>
        <taxon>Rhizobium/Agrobacterium group</taxon>
        <taxon>Pararhizobium</taxon>
    </lineage>
</organism>
<feature type="transmembrane region" description="Helical" evidence="1">
    <location>
        <begin position="140"/>
        <end position="160"/>
    </location>
</feature>
<accession>A0ABU0BLW4</accession>
<feature type="transmembrane region" description="Helical" evidence="1">
    <location>
        <begin position="74"/>
        <end position="97"/>
    </location>
</feature>
<reference evidence="2 3" key="1">
    <citation type="submission" date="2023-07" db="EMBL/GenBank/DDBJ databases">
        <title>Genomic Encyclopedia of Type Strains, Phase IV (KMG-IV): sequencing the most valuable type-strain genomes for metagenomic binning, comparative biology and taxonomic classification.</title>
        <authorList>
            <person name="Goeker M."/>
        </authorList>
    </citation>
    <scope>NUCLEOTIDE SEQUENCE [LARGE SCALE GENOMIC DNA]</scope>
    <source>
        <strain evidence="2 3">DSM 1112</strain>
    </source>
</reference>
<evidence type="ECO:0000256" key="1">
    <source>
        <dbReference type="SAM" id="Phobius"/>
    </source>
</evidence>
<feature type="transmembrane region" description="Helical" evidence="1">
    <location>
        <begin position="42"/>
        <end position="62"/>
    </location>
</feature>
<feature type="transmembrane region" description="Helical" evidence="1">
    <location>
        <begin position="109"/>
        <end position="134"/>
    </location>
</feature>
<proteinExistence type="predicted"/>
<dbReference type="RefSeq" id="WP_307227055.1">
    <property type="nucleotide sequence ID" value="NZ_JAUSVF010000001.1"/>
</dbReference>
<keyword evidence="1" id="KW-1133">Transmembrane helix</keyword>
<dbReference type="Proteomes" id="UP001230207">
    <property type="component" value="Unassembled WGS sequence"/>
</dbReference>
<dbReference type="EMBL" id="JAUSVF010000001">
    <property type="protein sequence ID" value="MDQ0318744.1"/>
    <property type="molecule type" value="Genomic_DNA"/>
</dbReference>
<evidence type="ECO:0000313" key="3">
    <source>
        <dbReference type="Proteomes" id="UP001230207"/>
    </source>
</evidence>
<sequence>MPQLEEIGTYLKGIWLLLSGDKRGFDYLDLSAIGVWRSFASILWCLPAMAVSWGAWRLYYLANMPQGTPAGLTFILKLFLIDLSAWVLPLALIAVLARPLAYSEILADVIVTSNWISLPIFYAMAVPAAIRLVIPGSEGLTALLSLVTLVVSFAAVFRLIKTIASPHALLAFALTTLSILPSLIIGELMQRALGLFPG</sequence>